<evidence type="ECO:0000313" key="2">
    <source>
        <dbReference type="Proteomes" id="UP001229409"/>
    </source>
</evidence>
<dbReference type="AlphaFoldDB" id="A0AAP4EAY7"/>
<sequence>MGYSTDYSLSMTPDLSEVREEIEDSDFAYAFEDSCKWYDHETDMRVFSKRFPDVLFELSGEGEEAGDVWRKYFCDGKMQSCPGKITFEPFDESKLR</sequence>
<dbReference type="Proteomes" id="UP001229409">
    <property type="component" value="Unassembled WGS sequence"/>
</dbReference>
<accession>A0AAP4EAY7</accession>
<dbReference type="RefSeq" id="WP_279834828.1">
    <property type="nucleotide sequence ID" value="NZ_JARVWT010000006.1"/>
</dbReference>
<gene>
    <name evidence="1" type="ORF">QDS18_16520</name>
</gene>
<evidence type="ECO:0000313" key="1">
    <source>
        <dbReference type="EMBL" id="MDH2332465.1"/>
    </source>
</evidence>
<name>A0AAP4EAY7_PAEPO</name>
<organism evidence="1 2">
    <name type="scientific">Paenibacillus polymyxa</name>
    <name type="common">Bacillus polymyxa</name>
    <dbReference type="NCBI Taxonomy" id="1406"/>
    <lineage>
        <taxon>Bacteria</taxon>
        <taxon>Bacillati</taxon>
        <taxon>Bacillota</taxon>
        <taxon>Bacilli</taxon>
        <taxon>Bacillales</taxon>
        <taxon>Paenibacillaceae</taxon>
        <taxon>Paenibacillus</taxon>
    </lineage>
</organism>
<protein>
    <submittedName>
        <fullName evidence="1">Uncharacterized protein</fullName>
    </submittedName>
</protein>
<proteinExistence type="predicted"/>
<reference evidence="1" key="1">
    <citation type="submission" date="2023-04" db="EMBL/GenBank/DDBJ databases">
        <title>Uncovering the Secrets of Slow-Growing Bacteria in Tropical Savanna Soil through Cultivation and Genomic Analysis.</title>
        <authorList>
            <person name="Goncalves O.S."/>
            <person name="Santana M.F."/>
        </authorList>
    </citation>
    <scope>NUCLEOTIDE SEQUENCE</scope>
    <source>
        <strain evidence="1">ANTI</strain>
    </source>
</reference>
<dbReference type="EMBL" id="JARVWT010000006">
    <property type="protein sequence ID" value="MDH2332465.1"/>
    <property type="molecule type" value="Genomic_DNA"/>
</dbReference>
<comment type="caution">
    <text evidence="1">The sequence shown here is derived from an EMBL/GenBank/DDBJ whole genome shotgun (WGS) entry which is preliminary data.</text>
</comment>